<keyword evidence="4" id="KW-0378">Hydrolase</keyword>
<evidence type="ECO:0000256" key="2">
    <source>
        <dbReference type="ARBA" id="ARBA00001946"/>
    </source>
</evidence>
<dbReference type="Proteomes" id="UP000008144">
    <property type="component" value="Chromosome 1"/>
</dbReference>
<dbReference type="EMBL" id="EAAA01000148">
    <property type="status" value="NOT_ANNOTATED_CDS"/>
    <property type="molecule type" value="Genomic_DNA"/>
</dbReference>
<keyword evidence="9" id="KW-1185">Reference proteome</keyword>
<dbReference type="InterPro" id="IPR015797">
    <property type="entry name" value="NUDIX_hydrolase-like_dom_sf"/>
</dbReference>
<dbReference type="GeneTree" id="ENSGT00940000162775"/>
<dbReference type="InterPro" id="IPR000086">
    <property type="entry name" value="NUDIX_hydrolase_dom"/>
</dbReference>
<evidence type="ECO:0000313" key="8">
    <source>
        <dbReference type="Ensembl" id="ENSCINP00000025078.2"/>
    </source>
</evidence>
<comment type="cofactor">
    <cofactor evidence="1">
        <name>Mn(2+)</name>
        <dbReference type="ChEBI" id="CHEBI:29035"/>
    </cofactor>
</comment>
<accession>F6PML6</accession>
<dbReference type="STRING" id="7719.ENSCINP00000025078"/>
<reference evidence="8" key="4">
    <citation type="submission" date="2025-09" db="UniProtKB">
        <authorList>
            <consortium name="Ensembl"/>
        </authorList>
    </citation>
    <scope>IDENTIFICATION</scope>
</reference>
<dbReference type="FunCoup" id="F6PML6">
    <property type="interactions" value="10"/>
</dbReference>
<dbReference type="GO" id="GO:0046872">
    <property type="term" value="F:metal ion binding"/>
    <property type="evidence" value="ECO:0007669"/>
    <property type="project" value="UniProtKB-KW"/>
</dbReference>
<evidence type="ECO:0000256" key="4">
    <source>
        <dbReference type="ARBA" id="ARBA00022801"/>
    </source>
</evidence>
<dbReference type="CDD" id="cd03426">
    <property type="entry name" value="NUDIX_CoAse_Nudt7"/>
    <property type="match status" value="1"/>
</dbReference>
<dbReference type="PROSITE" id="PS51462">
    <property type="entry name" value="NUDIX"/>
    <property type="match status" value="1"/>
</dbReference>
<dbReference type="InterPro" id="IPR045121">
    <property type="entry name" value="CoAse"/>
</dbReference>
<keyword evidence="5" id="KW-0460">Magnesium</keyword>
<dbReference type="OMA" id="WERPWDR"/>
<reference evidence="9" key="1">
    <citation type="journal article" date="2002" name="Science">
        <title>The draft genome of Ciona intestinalis: insights into chordate and vertebrate origins.</title>
        <authorList>
            <person name="Dehal P."/>
            <person name="Satou Y."/>
            <person name="Campbell R.K."/>
            <person name="Chapman J."/>
            <person name="Degnan B."/>
            <person name="De Tomaso A."/>
            <person name="Davidson B."/>
            <person name="Di Gregorio A."/>
            <person name="Gelpke M."/>
            <person name="Goodstein D.M."/>
            <person name="Harafuji N."/>
            <person name="Hastings K.E."/>
            <person name="Ho I."/>
            <person name="Hotta K."/>
            <person name="Huang W."/>
            <person name="Kawashima T."/>
            <person name="Lemaire P."/>
            <person name="Martinez D."/>
            <person name="Meinertzhagen I.A."/>
            <person name="Necula S."/>
            <person name="Nonaka M."/>
            <person name="Putnam N."/>
            <person name="Rash S."/>
            <person name="Saiga H."/>
            <person name="Satake M."/>
            <person name="Terry A."/>
            <person name="Yamada L."/>
            <person name="Wang H.G."/>
            <person name="Awazu S."/>
            <person name="Azumi K."/>
            <person name="Boore J."/>
            <person name="Branno M."/>
            <person name="Chin-Bow S."/>
            <person name="DeSantis R."/>
            <person name="Doyle S."/>
            <person name="Francino P."/>
            <person name="Keys D.N."/>
            <person name="Haga S."/>
            <person name="Hayashi H."/>
            <person name="Hino K."/>
            <person name="Imai K.S."/>
            <person name="Inaba K."/>
            <person name="Kano S."/>
            <person name="Kobayashi K."/>
            <person name="Kobayashi M."/>
            <person name="Lee B.I."/>
            <person name="Makabe K.W."/>
            <person name="Manohar C."/>
            <person name="Matassi G."/>
            <person name="Medina M."/>
            <person name="Mochizuki Y."/>
            <person name="Mount S."/>
            <person name="Morishita T."/>
            <person name="Miura S."/>
            <person name="Nakayama A."/>
            <person name="Nishizaka S."/>
            <person name="Nomoto H."/>
            <person name="Ohta F."/>
            <person name="Oishi K."/>
            <person name="Rigoutsos I."/>
            <person name="Sano M."/>
            <person name="Sasaki A."/>
            <person name="Sasakura Y."/>
            <person name="Shoguchi E."/>
            <person name="Shin-i T."/>
            <person name="Spagnuolo A."/>
            <person name="Stainier D."/>
            <person name="Suzuki M.M."/>
            <person name="Tassy O."/>
            <person name="Takatori N."/>
            <person name="Tokuoka M."/>
            <person name="Yagi K."/>
            <person name="Yoshizaki F."/>
            <person name="Wada S."/>
            <person name="Zhang C."/>
            <person name="Hyatt P.D."/>
            <person name="Larimer F."/>
            <person name="Detter C."/>
            <person name="Doggett N."/>
            <person name="Glavina T."/>
            <person name="Hawkins T."/>
            <person name="Richardson P."/>
            <person name="Lucas S."/>
            <person name="Kohara Y."/>
            <person name="Levine M."/>
            <person name="Satoh N."/>
            <person name="Rokhsar D.S."/>
        </authorList>
    </citation>
    <scope>NUCLEOTIDE SEQUENCE [LARGE SCALE GENOMIC DNA]</scope>
</reference>
<dbReference type="PANTHER" id="PTHR12992">
    <property type="entry name" value="NUDIX HYDROLASE"/>
    <property type="match status" value="1"/>
</dbReference>
<dbReference type="Ensembl" id="ENSCINT00000025324.2">
    <property type="protein sequence ID" value="ENSCINP00000025078.2"/>
    <property type="gene ID" value="ENSCING00000013721.2"/>
</dbReference>
<reference evidence="8" key="2">
    <citation type="journal article" date="2008" name="Genome Biol.">
        <title>Improved genome assembly and evidence-based global gene model set for the chordate Ciona intestinalis: new insight into intron and operon populations.</title>
        <authorList>
            <person name="Satou Y."/>
            <person name="Mineta K."/>
            <person name="Ogasawara M."/>
            <person name="Sasakura Y."/>
            <person name="Shoguchi E."/>
            <person name="Ueno K."/>
            <person name="Yamada L."/>
            <person name="Matsumoto J."/>
            <person name="Wasserscheid J."/>
            <person name="Dewar K."/>
            <person name="Wiley G.B."/>
            <person name="Macmil S.L."/>
            <person name="Roe B.A."/>
            <person name="Zeller R.W."/>
            <person name="Hastings K.E."/>
            <person name="Lemaire P."/>
            <person name="Lindquist E."/>
            <person name="Endo T."/>
            <person name="Hotta K."/>
            <person name="Inaba K."/>
        </authorList>
    </citation>
    <scope>NUCLEOTIDE SEQUENCE [LARGE SCALE GENOMIC DNA]</scope>
    <source>
        <strain evidence="8">wild type</strain>
    </source>
</reference>
<feature type="domain" description="Nudix hydrolase" evidence="7">
    <location>
        <begin position="65"/>
        <end position="200"/>
    </location>
</feature>
<evidence type="ECO:0000256" key="6">
    <source>
        <dbReference type="ARBA" id="ARBA00023211"/>
    </source>
</evidence>
<evidence type="ECO:0000259" key="7">
    <source>
        <dbReference type="PROSITE" id="PS51462"/>
    </source>
</evidence>
<proteinExistence type="predicted"/>
<comment type="cofactor">
    <cofactor evidence="2">
        <name>Mg(2+)</name>
        <dbReference type="ChEBI" id="CHEBI:18420"/>
    </cofactor>
</comment>
<dbReference type="SUPFAM" id="SSF55811">
    <property type="entry name" value="Nudix"/>
    <property type="match status" value="1"/>
</dbReference>
<dbReference type="GO" id="GO:0010945">
    <property type="term" value="F:coenzyme A diphosphatase activity"/>
    <property type="evidence" value="ECO:0007669"/>
    <property type="project" value="InterPro"/>
</dbReference>
<organism evidence="8 9">
    <name type="scientific">Ciona intestinalis</name>
    <name type="common">Transparent sea squirt</name>
    <name type="synonym">Ascidia intestinalis</name>
    <dbReference type="NCBI Taxonomy" id="7719"/>
    <lineage>
        <taxon>Eukaryota</taxon>
        <taxon>Metazoa</taxon>
        <taxon>Chordata</taxon>
        <taxon>Tunicata</taxon>
        <taxon>Ascidiacea</taxon>
        <taxon>Phlebobranchia</taxon>
        <taxon>Cionidae</taxon>
        <taxon>Ciona</taxon>
    </lineage>
</organism>
<dbReference type="Gene3D" id="3.90.79.10">
    <property type="entry name" value="Nucleoside Triphosphate Pyrophosphohydrolase"/>
    <property type="match status" value="1"/>
</dbReference>
<dbReference type="Pfam" id="PF00293">
    <property type="entry name" value="NUDIX"/>
    <property type="match status" value="1"/>
</dbReference>
<name>F6PML6_CIOIN</name>
<dbReference type="PANTHER" id="PTHR12992:SF11">
    <property type="entry name" value="MITOCHONDRIAL COENZYME A DIPHOSPHATASE NUDT8"/>
    <property type="match status" value="1"/>
</dbReference>
<sequence length="230" mass="25871">MLRTSICIRLFKSRIKYNTRTAQNQLHATHCIFSTENVKKHVVKIAESLTSELSYSNSIKRLKLKNQAAVLVPLCTVNGELCLLFTVRSNNLPTHKGQISFPGGGVKHGDTGAVDAALRETEEEIGFPRNKVDVWTTLPHISNHTRTAAVIPVVGYLGEVNIEDMVPDRNEVTEIFTVSLTNLVNNASYTRFRIKAKKRSEHDYVMPVYFTQYRIWGLTANIVDTVLSIL</sequence>
<protein>
    <recommendedName>
        <fullName evidence="7">Nudix hydrolase domain-containing protein</fullName>
    </recommendedName>
</protein>
<dbReference type="HOGENOM" id="CLU_040940_4_1_1"/>
<evidence type="ECO:0000313" key="9">
    <source>
        <dbReference type="Proteomes" id="UP000008144"/>
    </source>
</evidence>
<dbReference type="AlphaFoldDB" id="F6PML6"/>
<keyword evidence="6" id="KW-0464">Manganese</keyword>
<evidence type="ECO:0000256" key="1">
    <source>
        <dbReference type="ARBA" id="ARBA00001936"/>
    </source>
</evidence>
<dbReference type="InParanoid" id="F6PML6"/>
<evidence type="ECO:0000256" key="5">
    <source>
        <dbReference type="ARBA" id="ARBA00022842"/>
    </source>
</evidence>
<keyword evidence="3" id="KW-0479">Metal-binding</keyword>
<reference evidence="8" key="3">
    <citation type="submission" date="2025-08" db="UniProtKB">
        <authorList>
            <consortium name="Ensembl"/>
        </authorList>
    </citation>
    <scope>IDENTIFICATION</scope>
</reference>
<evidence type="ECO:0000256" key="3">
    <source>
        <dbReference type="ARBA" id="ARBA00022723"/>
    </source>
</evidence>